<evidence type="ECO:0000256" key="2">
    <source>
        <dbReference type="ARBA" id="ARBA00010944"/>
    </source>
</evidence>
<dbReference type="PANTHER" id="PTHR10491:SF4">
    <property type="entry name" value="METHIONINE ADENOSYLTRANSFERASE 2 SUBUNIT BETA"/>
    <property type="match status" value="1"/>
</dbReference>
<dbReference type="Proteomes" id="UP000232149">
    <property type="component" value="Unassembled WGS sequence"/>
</dbReference>
<comment type="similarity">
    <text evidence="2 6">Belongs to the dTDP-4-dehydrorhamnose reductase family.</text>
</comment>
<dbReference type="CDD" id="cd05254">
    <property type="entry name" value="dTDP_HR_like_SDR_e"/>
    <property type="match status" value="1"/>
</dbReference>
<comment type="catalytic activity">
    <reaction evidence="5">
        <text>dTDP-beta-L-rhamnose + NADP(+) = dTDP-4-dehydro-beta-L-rhamnose + NADPH + H(+)</text>
        <dbReference type="Rhea" id="RHEA:21796"/>
        <dbReference type="ChEBI" id="CHEBI:15378"/>
        <dbReference type="ChEBI" id="CHEBI:57510"/>
        <dbReference type="ChEBI" id="CHEBI:57783"/>
        <dbReference type="ChEBI" id="CHEBI:58349"/>
        <dbReference type="ChEBI" id="CHEBI:62830"/>
        <dbReference type="EC" id="1.1.1.133"/>
    </reaction>
</comment>
<comment type="caution">
    <text evidence="8">The sequence shown here is derived from an EMBL/GenBank/DDBJ whole genome shotgun (WGS) entry which is preliminary data.</text>
</comment>
<keyword evidence="6" id="KW-0560">Oxidoreductase</keyword>
<keyword evidence="9" id="KW-1185">Reference proteome</keyword>
<accession>A0ABX4NY79</accession>
<keyword evidence="6" id="KW-0521">NADP</keyword>
<dbReference type="InterPro" id="IPR029903">
    <property type="entry name" value="RmlD-like-bd"/>
</dbReference>
<dbReference type="EMBL" id="NPDU01000025">
    <property type="protein sequence ID" value="PJZ61798.1"/>
    <property type="molecule type" value="Genomic_DNA"/>
</dbReference>
<evidence type="ECO:0000256" key="4">
    <source>
        <dbReference type="ARBA" id="ARBA00017099"/>
    </source>
</evidence>
<evidence type="ECO:0000256" key="1">
    <source>
        <dbReference type="ARBA" id="ARBA00004781"/>
    </source>
</evidence>
<organism evidence="8 9">
    <name type="scientific">Leptospira adleri</name>
    <dbReference type="NCBI Taxonomy" id="2023186"/>
    <lineage>
        <taxon>Bacteria</taxon>
        <taxon>Pseudomonadati</taxon>
        <taxon>Spirochaetota</taxon>
        <taxon>Spirochaetia</taxon>
        <taxon>Leptospirales</taxon>
        <taxon>Leptospiraceae</taxon>
        <taxon>Leptospira</taxon>
    </lineage>
</organism>
<comment type="pathway">
    <text evidence="1 6">Carbohydrate biosynthesis; dTDP-L-rhamnose biosynthesis.</text>
</comment>
<name>A0ABX4NY79_9LEPT</name>
<evidence type="ECO:0000256" key="3">
    <source>
        <dbReference type="ARBA" id="ARBA00012929"/>
    </source>
</evidence>
<dbReference type="InterPro" id="IPR005913">
    <property type="entry name" value="dTDP_dehydrorham_reduct"/>
</dbReference>
<comment type="function">
    <text evidence="6">Catalyzes the reduction of dTDP-6-deoxy-L-lyxo-4-hexulose to yield dTDP-L-rhamnose.</text>
</comment>
<evidence type="ECO:0000313" key="9">
    <source>
        <dbReference type="Proteomes" id="UP000232149"/>
    </source>
</evidence>
<dbReference type="PANTHER" id="PTHR10491">
    <property type="entry name" value="DTDP-4-DEHYDRORHAMNOSE REDUCTASE"/>
    <property type="match status" value="1"/>
</dbReference>
<feature type="domain" description="RmlD-like substrate binding" evidence="7">
    <location>
        <begin position="15"/>
        <end position="261"/>
    </location>
</feature>
<dbReference type="InterPro" id="IPR036291">
    <property type="entry name" value="NAD(P)-bd_dom_sf"/>
</dbReference>
<sequence length="307" mass="34524">MQKEIKINKVNPPFKILVLGVSGMLGSAVYKVLSDNSSFYVVGSNRSNENLRFFSKVEKERIISGFDVLNNDDLMELFLKVKPDLVINCVGIIKQQRSAKEPLVVLPINSLLPHRLANLCKLIGSRLILVSTDCVFNGKKGNYTEHDIPDAEDLYGKSKEIGEVLNEDHVLTIRTSIIGHELNSNYSLVNWFLSQQARVKGFKKAIFSGLPTCEIASIIQNNIIPNVKLSGLYHVSAEPISKFDLLSLISEIYDKKTNIDPSEEVIINRSLDSTKFRNATSYSPKAWPELILTMKKYKEKYLDSSNV</sequence>
<evidence type="ECO:0000313" key="8">
    <source>
        <dbReference type="EMBL" id="PJZ61798.1"/>
    </source>
</evidence>
<dbReference type="EC" id="1.1.1.133" evidence="3 6"/>
<dbReference type="Pfam" id="PF04321">
    <property type="entry name" value="RmlD_sub_bind"/>
    <property type="match status" value="1"/>
</dbReference>
<dbReference type="RefSeq" id="WP_100788077.1">
    <property type="nucleotide sequence ID" value="NZ_NPDU01000025.1"/>
</dbReference>
<evidence type="ECO:0000259" key="7">
    <source>
        <dbReference type="Pfam" id="PF04321"/>
    </source>
</evidence>
<gene>
    <name evidence="8" type="ORF">CH376_11160</name>
</gene>
<protein>
    <recommendedName>
        <fullName evidence="4 6">dTDP-4-dehydrorhamnose reductase</fullName>
        <ecNumber evidence="3 6">1.1.1.133</ecNumber>
    </recommendedName>
</protein>
<proteinExistence type="inferred from homology"/>
<dbReference type="SUPFAM" id="SSF51735">
    <property type="entry name" value="NAD(P)-binding Rossmann-fold domains"/>
    <property type="match status" value="1"/>
</dbReference>
<evidence type="ECO:0000256" key="6">
    <source>
        <dbReference type="RuleBase" id="RU364082"/>
    </source>
</evidence>
<reference evidence="8 9" key="1">
    <citation type="submission" date="2017-07" db="EMBL/GenBank/DDBJ databases">
        <title>Leptospira spp. isolated from tropical soils.</title>
        <authorList>
            <person name="Thibeaux R."/>
            <person name="Iraola G."/>
            <person name="Ferres I."/>
            <person name="Bierque E."/>
            <person name="Girault D."/>
            <person name="Soupe-Gilbert M.-E."/>
            <person name="Picardeau M."/>
            <person name="Goarant C."/>
        </authorList>
    </citation>
    <scope>NUCLEOTIDE SEQUENCE [LARGE SCALE GENOMIC DNA]</scope>
    <source>
        <strain evidence="8 9">FH2-B-D1</strain>
    </source>
</reference>
<evidence type="ECO:0000256" key="5">
    <source>
        <dbReference type="ARBA" id="ARBA00048200"/>
    </source>
</evidence>
<dbReference type="Gene3D" id="3.40.50.720">
    <property type="entry name" value="NAD(P)-binding Rossmann-like Domain"/>
    <property type="match status" value="1"/>
</dbReference>